<dbReference type="AlphaFoldDB" id="A0AAD6HXB5"/>
<feature type="transmembrane region" description="Helical" evidence="7">
    <location>
        <begin position="390"/>
        <end position="408"/>
    </location>
</feature>
<evidence type="ECO:0000256" key="6">
    <source>
        <dbReference type="SAM" id="MobiDB-lite"/>
    </source>
</evidence>
<feature type="region of interest" description="Disordered" evidence="6">
    <location>
        <begin position="21"/>
        <end position="42"/>
    </location>
</feature>
<organism evidence="8 9">
    <name type="scientific">Penicillium malachiteum</name>
    <dbReference type="NCBI Taxonomy" id="1324776"/>
    <lineage>
        <taxon>Eukaryota</taxon>
        <taxon>Fungi</taxon>
        <taxon>Dikarya</taxon>
        <taxon>Ascomycota</taxon>
        <taxon>Pezizomycotina</taxon>
        <taxon>Eurotiomycetes</taxon>
        <taxon>Eurotiomycetidae</taxon>
        <taxon>Eurotiales</taxon>
        <taxon>Aspergillaceae</taxon>
        <taxon>Penicillium</taxon>
    </lineage>
</organism>
<evidence type="ECO:0000256" key="1">
    <source>
        <dbReference type="ARBA" id="ARBA00004141"/>
    </source>
</evidence>
<evidence type="ECO:0000256" key="5">
    <source>
        <dbReference type="ARBA" id="ARBA00023136"/>
    </source>
</evidence>
<dbReference type="InterPro" id="IPR002293">
    <property type="entry name" value="AA/rel_permease1"/>
</dbReference>
<comment type="caution">
    <text evidence="8">The sequence shown here is derived from an EMBL/GenBank/DDBJ whole genome shotgun (WGS) entry which is preliminary data.</text>
</comment>
<feature type="transmembrane region" description="Helical" evidence="7">
    <location>
        <begin position="490"/>
        <end position="508"/>
    </location>
</feature>
<feature type="transmembrane region" description="Helical" evidence="7">
    <location>
        <begin position="136"/>
        <end position="155"/>
    </location>
</feature>
<feature type="compositionally biased region" description="Polar residues" evidence="6">
    <location>
        <begin position="21"/>
        <end position="39"/>
    </location>
</feature>
<reference evidence="8" key="1">
    <citation type="journal article" date="2023" name="IMA Fungus">
        <title>Comparative genomic study of the Penicillium genus elucidates a diverse pangenome and 15 lateral gene transfer events.</title>
        <authorList>
            <person name="Petersen C."/>
            <person name="Sorensen T."/>
            <person name="Nielsen M.R."/>
            <person name="Sondergaard T.E."/>
            <person name="Sorensen J.L."/>
            <person name="Fitzpatrick D.A."/>
            <person name="Frisvad J.C."/>
            <person name="Nielsen K.L."/>
        </authorList>
    </citation>
    <scope>NUCLEOTIDE SEQUENCE</scope>
    <source>
        <strain evidence="8">IBT 17514</strain>
    </source>
</reference>
<comment type="subcellular location">
    <subcellularLocation>
        <location evidence="1">Membrane</location>
        <topology evidence="1">Multi-pass membrane protein</topology>
    </subcellularLocation>
</comment>
<dbReference type="GO" id="GO:0016020">
    <property type="term" value="C:membrane"/>
    <property type="evidence" value="ECO:0007669"/>
    <property type="project" value="UniProtKB-SubCell"/>
</dbReference>
<dbReference type="GO" id="GO:0022857">
    <property type="term" value="F:transmembrane transporter activity"/>
    <property type="evidence" value="ECO:0007669"/>
    <property type="project" value="InterPro"/>
</dbReference>
<evidence type="ECO:0000256" key="2">
    <source>
        <dbReference type="ARBA" id="ARBA00022448"/>
    </source>
</evidence>
<keyword evidence="5 7" id="KW-0472">Membrane</keyword>
<dbReference type="EMBL" id="JAQJAN010000001">
    <property type="protein sequence ID" value="KAJ5740781.1"/>
    <property type="molecule type" value="Genomic_DNA"/>
</dbReference>
<dbReference type="Gene3D" id="1.20.1740.10">
    <property type="entry name" value="Amino acid/polyamine transporter I"/>
    <property type="match status" value="1"/>
</dbReference>
<feature type="transmembrane region" description="Helical" evidence="7">
    <location>
        <begin position="85"/>
        <end position="103"/>
    </location>
</feature>
<name>A0AAD6HXB5_9EURO</name>
<sequence>MAGEGIEMGQMAAKSVQVSVSHGRSSSGTGYHGGVSTSRSSRKNMERKFGSLSMLSLSLILLSSWESIANSFASGLLNGGPAGLVWGMVLSIIGTMAMALSLAELASICPRAGAQYHWTAVLAPPKIRAFTTWMQGWITVFGWQAAVASICYLMASQIQGMVLLNNPDYASKQWHGTLLMWAIVLFAGFVNIYGIKIMPALQMLGGIMHITFFIAISIPLILLSRRSTSSFVFTELIVADEGWQSHGVAWCLGMLVVTYCFLGFDGAIHMSEEVRNPAVVIPRILIQTIAINGLMAFVFVLVILFCLNSVEDALNPQYIYPMIGIFKSSTQSVGAATAMQTGISLIGMVSNTGVVASVSRLTWAFARDGGLPFSHYFAHIDRQQRVPKRAIYLVCAAVVVLSTINAASETALSAILALSTSALYVSYLIPIVMMIIRRLDASKGPIQFGPWSLGCYGMAINVFALAFGIFVCIFVPFPTIIPVTAANMNWSGPVFLGVCILLIIDWVFRARKKYIGPMMDLMQPEIKRNIP</sequence>
<reference evidence="8" key="2">
    <citation type="submission" date="2023-01" db="EMBL/GenBank/DDBJ databases">
        <authorList>
            <person name="Petersen C."/>
        </authorList>
    </citation>
    <scope>NUCLEOTIDE SEQUENCE</scope>
    <source>
        <strain evidence="8">IBT 17514</strain>
    </source>
</reference>
<evidence type="ECO:0000256" key="4">
    <source>
        <dbReference type="ARBA" id="ARBA00022989"/>
    </source>
</evidence>
<dbReference type="PANTHER" id="PTHR45649">
    <property type="entry name" value="AMINO-ACID PERMEASE BAT1"/>
    <property type="match status" value="1"/>
</dbReference>
<feature type="transmembrane region" description="Helical" evidence="7">
    <location>
        <begin position="414"/>
        <end position="436"/>
    </location>
</feature>
<feature type="transmembrane region" description="Helical" evidence="7">
    <location>
        <begin position="49"/>
        <end position="65"/>
    </location>
</feature>
<accession>A0AAD6HXB5</accession>
<keyword evidence="9" id="KW-1185">Reference proteome</keyword>
<keyword evidence="2" id="KW-0813">Transport</keyword>
<feature type="transmembrane region" description="Helical" evidence="7">
    <location>
        <begin position="175"/>
        <end position="194"/>
    </location>
</feature>
<feature type="transmembrane region" description="Helical" evidence="7">
    <location>
        <begin position="243"/>
        <end position="264"/>
    </location>
</feature>
<evidence type="ECO:0000256" key="7">
    <source>
        <dbReference type="SAM" id="Phobius"/>
    </source>
</evidence>
<gene>
    <name evidence="8" type="ORF">N7493_000653</name>
</gene>
<feature type="transmembrane region" description="Helical" evidence="7">
    <location>
        <begin position="330"/>
        <end position="350"/>
    </location>
</feature>
<feature type="transmembrane region" description="Helical" evidence="7">
    <location>
        <begin position="456"/>
        <end position="478"/>
    </location>
</feature>
<feature type="transmembrane region" description="Helical" evidence="7">
    <location>
        <begin position="284"/>
        <end position="310"/>
    </location>
</feature>
<dbReference type="PIRSF" id="PIRSF006060">
    <property type="entry name" value="AA_transporter"/>
    <property type="match status" value="1"/>
</dbReference>
<evidence type="ECO:0000256" key="3">
    <source>
        <dbReference type="ARBA" id="ARBA00022692"/>
    </source>
</evidence>
<dbReference type="Proteomes" id="UP001215712">
    <property type="component" value="Unassembled WGS sequence"/>
</dbReference>
<keyword evidence="3 7" id="KW-0812">Transmembrane</keyword>
<protein>
    <recommendedName>
        <fullName evidence="10">Amino acid permease</fullName>
    </recommendedName>
</protein>
<keyword evidence="4 7" id="KW-1133">Transmembrane helix</keyword>
<evidence type="ECO:0000313" key="9">
    <source>
        <dbReference type="Proteomes" id="UP001215712"/>
    </source>
</evidence>
<evidence type="ECO:0000313" key="8">
    <source>
        <dbReference type="EMBL" id="KAJ5740781.1"/>
    </source>
</evidence>
<feature type="transmembrane region" description="Helical" evidence="7">
    <location>
        <begin position="201"/>
        <end position="223"/>
    </location>
</feature>
<evidence type="ECO:0008006" key="10">
    <source>
        <dbReference type="Google" id="ProtNLM"/>
    </source>
</evidence>
<dbReference type="PANTHER" id="PTHR45649:SF5">
    <property type="entry name" value="GABA TRANSPORTER (EUROFUNG)-RELATED"/>
    <property type="match status" value="1"/>
</dbReference>
<proteinExistence type="predicted"/>
<dbReference type="Pfam" id="PF13520">
    <property type="entry name" value="AA_permease_2"/>
    <property type="match status" value="1"/>
</dbReference>